<proteinExistence type="inferred from homology"/>
<evidence type="ECO:0000256" key="4">
    <source>
        <dbReference type="ARBA" id="ARBA00022670"/>
    </source>
</evidence>
<dbReference type="GO" id="GO:0004843">
    <property type="term" value="F:cysteine-type deubiquitinase activity"/>
    <property type="evidence" value="ECO:0007669"/>
    <property type="project" value="UniProtKB-EC"/>
</dbReference>
<evidence type="ECO:0000256" key="7">
    <source>
        <dbReference type="ARBA" id="ARBA00022807"/>
    </source>
</evidence>
<feature type="region of interest" description="Disordered" evidence="9">
    <location>
        <begin position="577"/>
        <end position="603"/>
    </location>
</feature>
<dbReference type="STRING" id="763407.A0A163BA05"/>
<dbReference type="InterPro" id="IPR028889">
    <property type="entry name" value="USP"/>
</dbReference>
<dbReference type="GO" id="GO:0005634">
    <property type="term" value="C:nucleus"/>
    <property type="evidence" value="ECO:0007669"/>
    <property type="project" value="TreeGrafter"/>
</dbReference>
<evidence type="ECO:0000256" key="9">
    <source>
        <dbReference type="SAM" id="MobiDB-lite"/>
    </source>
</evidence>
<dbReference type="GO" id="GO:0016579">
    <property type="term" value="P:protein deubiquitination"/>
    <property type="evidence" value="ECO:0007669"/>
    <property type="project" value="InterPro"/>
</dbReference>
<evidence type="ECO:0000256" key="8">
    <source>
        <dbReference type="SAM" id="Coils"/>
    </source>
</evidence>
<keyword evidence="7" id="KW-0788">Thiol protease</keyword>
<keyword evidence="4" id="KW-0645">Protease</keyword>
<gene>
    <name evidence="11" type="ORF">PHYBLDRAFT_139168</name>
</gene>
<keyword evidence="6" id="KW-0378">Hydrolase</keyword>
<dbReference type="EC" id="3.4.19.12" evidence="3"/>
<evidence type="ECO:0000256" key="6">
    <source>
        <dbReference type="ARBA" id="ARBA00022801"/>
    </source>
</evidence>
<keyword evidence="5" id="KW-0833">Ubl conjugation pathway</keyword>
<dbReference type="RefSeq" id="XP_018297171.1">
    <property type="nucleotide sequence ID" value="XM_018430173.1"/>
</dbReference>
<dbReference type="OrthoDB" id="420187at2759"/>
<comment type="similarity">
    <text evidence="2">Belongs to the peptidase C19 family.</text>
</comment>
<organism evidence="11 12">
    <name type="scientific">Phycomyces blakesleeanus (strain ATCC 8743b / DSM 1359 / FGSC 10004 / NBRC 33097 / NRRL 1555)</name>
    <dbReference type="NCBI Taxonomy" id="763407"/>
    <lineage>
        <taxon>Eukaryota</taxon>
        <taxon>Fungi</taxon>
        <taxon>Fungi incertae sedis</taxon>
        <taxon>Mucoromycota</taxon>
        <taxon>Mucoromycotina</taxon>
        <taxon>Mucoromycetes</taxon>
        <taxon>Mucorales</taxon>
        <taxon>Phycomycetaceae</taxon>
        <taxon>Phycomyces</taxon>
    </lineage>
</organism>
<dbReference type="PANTHER" id="PTHR24006">
    <property type="entry name" value="UBIQUITIN CARBOXYL-TERMINAL HYDROLASE"/>
    <property type="match status" value="1"/>
</dbReference>
<keyword evidence="8" id="KW-0175">Coiled coil</keyword>
<dbReference type="EMBL" id="KV440972">
    <property type="protein sequence ID" value="OAD79131.1"/>
    <property type="molecule type" value="Genomic_DNA"/>
</dbReference>
<accession>A0A163BA05</accession>
<evidence type="ECO:0000256" key="5">
    <source>
        <dbReference type="ARBA" id="ARBA00022786"/>
    </source>
</evidence>
<dbReference type="AlphaFoldDB" id="A0A163BA05"/>
<dbReference type="SUPFAM" id="SSF54001">
    <property type="entry name" value="Cysteine proteinases"/>
    <property type="match status" value="1"/>
</dbReference>
<dbReference type="Pfam" id="PF00443">
    <property type="entry name" value="UCH"/>
    <property type="match status" value="1"/>
</dbReference>
<evidence type="ECO:0000256" key="3">
    <source>
        <dbReference type="ARBA" id="ARBA00012759"/>
    </source>
</evidence>
<dbReference type="InParanoid" id="A0A163BA05"/>
<dbReference type="InterPro" id="IPR050164">
    <property type="entry name" value="Peptidase_C19"/>
</dbReference>
<dbReference type="Proteomes" id="UP000077315">
    <property type="component" value="Unassembled WGS sequence"/>
</dbReference>
<comment type="catalytic activity">
    <reaction evidence="1">
        <text>Thiol-dependent hydrolysis of ester, thioester, amide, peptide and isopeptide bonds formed by the C-terminal Gly of ubiquitin (a 76-residue protein attached to proteins as an intracellular targeting signal).</text>
        <dbReference type="EC" id="3.4.19.12"/>
    </reaction>
</comment>
<dbReference type="GO" id="GO:0005829">
    <property type="term" value="C:cytosol"/>
    <property type="evidence" value="ECO:0007669"/>
    <property type="project" value="TreeGrafter"/>
</dbReference>
<dbReference type="GO" id="GO:0006508">
    <property type="term" value="P:proteolysis"/>
    <property type="evidence" value="ECO:0007669"/>
    <property type="project" value="UniProtKB-KW"/>
</dbReference>
<sequence>MATTAKHQDKASRLLKGANGVQKNNVESLLSRAIKFRKSRYVDDKLEMFKRKYAPINSTTGVVHKADFSYADQKNSDNVVGGVDANGFDQPGKSLFNKDNLELGWKEIRPVGSGLIDLGKVSALNSVLQILTYTPILANYLLSRKHSANCTVQDYCFVCALEKHVRQCLGPGDDLVSSREFIGKLKKMNNGSSDDSSSIWNYFMEQMQSFFLLEKGSTDKRTQETTALYQMFGGYLQNNIKCGECGKTENKYDATLYFDLDISQNNTVDRCVSRMMKETTSKINCTSCDKDCTGQVKRSLYRTPSVLAIHLDRFDKSTEDGQKNGKAVKFEDTLDIERNVTESERGSVKTKYNLYGVIVHEGPSRISGKFVAYVKSSNGIWYCMNNESVQQVSTKRLFAQQAYMLFYTHPAERSKSRVVNTPVPASAANAFGEGELVKEPVVEEEEEPVHITEEEEERQKLQEAIEAAASKPKLENTEAIVVQHNDNLQSKREKLDALIERENAIGKSDTVKQELIVSSSNSQFFEDVSRWDEDLGAAVTEEGRKKALRAVKSKRKKTDLYDMDYDRGKVKKVKNKQMDKFGKPNMFQAAAEEVQKGKKKKRP</sequence>
<evidence type="ECO:0000259" key="10">
    <source>
        <dbReference type="PROSITE" id="PS50235"/>
    </source>
</evidence>
<evidence type="ECO:0000256" key="1">
    <source>
        <dbReference type="ARBA" id="ARBA00000707"/>
    </source>
</evidence>
<dbReference type="PANTHER" id="PTHR24006:SF758">
    <property type="entry name" value="UBIQUITIN CARBOXYL-TERMINAL HYDROLASE 36"/>
    <property type="match status" value="1"/>
</dbReference>
<evidence type="ECO:0000313" key="11">
    <source>
        <dbReference type="EMBL" id="OAD79131.1"/>
    </source>
</evidence>
<name>A0A163BA05_PHYB8</name>
<evidence type="ECO:0000256" key="2">
    <source>
        <dbReference type="ARBA" id="ARBA00009085"/>
    </source>
</evidence>
<feature type="coiled-coil region" evidence="8">
    <location>
        <begin position="451"/>
        <end position="505"/>
    </location>
</feature>
<reference evidence="12" key="1">
    <citation type="submission" date="2015-06" db="EMBL/GenBank/DDBJ databases">
        <title>Expansion of signal transduction pathways in fungi by whole-genome duplication.</title>
        <authorList>
            <consortium name="DOE Joint Genome Institute"/>
            <person name="Corrochano L.M."/>
            <person name="Kuo A."/>
            <person name="Marcet-Houben M."/>
            <person name="Polaino S."/>
            <person name="Salamov A."/>
            <person name="Villalobos J.M."/>
            <person name="Alvarez M.I."/>
            <person name="Avalos J."/>
            <person name="Benito E.P."/>
            <person name="Benoit I."/>
            <person name="Burger G."/>
            <person name="Camino L.P."/>
            <person name="Canovas D."/>
            <person name="Cerda-Olmedo E."/>
            <person name="Cheng J.-F."/>
            <person name="Dominguez A."/>
            <person name="Elias M."/>
            <person name="Eslava A.P."/>
            <person name="Glaser F."/>
            <person name="Grimwood J."/>
            <person name="Gutierrez G."/>
            <person name="Heitman J."/>
            <person name="Henrissat B."/>
            <person name="Iturriaga E.A."/>
            <person name="Lang B.F."/>
            <person name="Lavin J.L."/>
            <person name="Lee S."/>
            <person name="Li W."/>
            <person name="Lindquist E."/>
            <person name="Lopez-Garcia S."/>
            <person name="Luque E.M."/>
            <person name="Marcos A.T."/>
            <person name="Martin J."/>
            <person name="McCluskey K."/>
            <person name="Medina H.R."/>
            <person name="Miralles-Duran A."/>
            <person name="Miyazaki A."/>
            <person name="Munoz-Torres E."/>
            <person name="Oguiza J.A."/>
            <person name="Ohm R."/>
            <person name="Olmedo M."/>
            <person name="Orejas M."/>
            <person name="Ortiz-Castellanos L."/>
            <person name="Pisabarro A.G."/>
            <person name="Rodriguez-Romero J."/>
            <person name="Ruiz-Herrera J."/>
            <person name="Ruiz-Vazquez R."/>
            <person name="Sanz C."/>
            <person name="Schackwitz W."/>
            <person name="Schmutz J."/>
            <person name="Shahriari M."/>
            <person name="Shelest E."/>
            <person name="Silva-Franco F."/>
            <person name="Soanes D."/>
            <person name="Syed K."/>
            <person name="Tagua V.G."/>
            <person name="Talbot N.J."/>
            <person name="Thon M."/>
            <person name="De vries R.P."/>
            <person name="Wiebenga A."/>
            <person name="Yadav J.S."/>
            <person name="Braun E.L."/>
            <person name="Baker S."/>
            <person name="Garre V."/>
            <person name="Horwitz B."/>
            <person name="Torres-Martinez S."/>
            <person name="Idnurm A."/>
            <person name="Herrera-Estrella A."/>
            <person name="Gabaldon T."/>
            <person name="Grigoriev I.V."/>
        </authorList>
    </citation>
    <scope>NUCLEOTIDE SEQUENCE [LARGE SCALE GENOMIC DNA]</scope>
    <source>
        <strain evidence="12">NRRL 1555(-)</strain>
    </source>
</reference>
<dbReference type="VEuPathDB" id="FungiDB:PHYBLDRAFT_139168"/>
<dbReference type="InterPro" id="IPR038765">
    <property type="entry name" value="Papain-like_cys_pep_sf"/>
</dbReference>
<dbReference type="PROSITE" id="PS50235">
    <property type="entry name" value="USP_3"/>
    <property type="match status" value="1"/>
</dbReference>
<dbReference type="InterPro" id="IPR001394">
    <property type="entry name" value="Peptidase_C19_UCH"/>
</dbReference>
<evidence type="ECO:0000313" key="12">
    <source>
        <dbReference type="Proteomes" id="UP000077315"/>
    </source>
</evidence>
<keyword evidence="12" id="KW-1185">Reference proteome</keyword>
<dbReference type="Gene3D" id="3.90.70.10">
    <property type="entry name" value="Cysteine proteinases"/>
    <property type="match status" value="1"/>
</dbReference>
<feature type="domain" description="USP" evidence="10">
    <location>
        <begin position="113"/>
        <end position="410"/>
    </location>
</feature>
<protein>
    <recommendedName>
        <fullName evidence="3">ubiquitinyl hydrolase 1</fullName>
        <ecNumber evidence="3">3.4.19.12</ecNumber>
    </recommendedName>
</protein>
<dbReference type="GeneID" id="28991079"/>